<gene>
    <name evidence="2" type="ORF">DBA34_10225</name>
    <name evidence="3" type="ORF">DBB29_08605</name>
</gene>
<evidence type="ECO:0000313" key="3">
    <source>
        <dbReference type="EMBL" id="MDN4578175.1"/>
    </source>
</evidence>
<dbReference type="EMBL" id="QAID01000035">
    <property type="protein sequence ID" value="MDN4578175.1"/>
    <property type="molecule type" value="Genomic_DNA"/>
</dbReference>
<dbReference type="EMBL" id="QAIC01000037">
    <property type="protein sequence ID" value="MDN4573633.1"/>
    <property type="molecule type" value="Genomic_DNA"/>
</dbReference>
<evidence type="ECO:0000313" key="5">
    <source>
        <dbReference type="Proteomes" id="UP001172791"/>
    </source>
</evidence>
<comment type="caution">
    <text evidence="2">The sequence shown here is derived from an EMBL/GenBank/DDBJ whole genome shotgun (WGS) entry which is preliminary data.</text>
</comment>
<keyword evidence="1" id="KW-0472">Membrane</keyword>
<proteinExistence type="predicted"/>
<keyword evidence="1" id="KW-0812">Transmembrane</keyword>
<dbReference type="InterPro" id="IPR036770">
    <property type="entry name" value="Ankyrin_rpt-contain_sf"/>
</dbReference>
<protein>
    <recommendedName>
        <fullName evidence="6">Ankyrin</fullName>
    </recommendedName>
</protein>
<evidence type="ECO:0008006" key="6">
    <source>
        <dbReference type="Google" id="ProtNLM"/>
    </source>
</evidence>
<feature type="transmembrane region" description="Helical" evidence="1">
    <location>
        <begin position="54"/>
        <end position="73"/>
    </location>
</feature>
<organism evidence="2 5">
    <name type="scientific">Pandoraea cepalis</name>
    <dbReference type="NCBI Taxonomy" id="2508294"/>
    <lineage>
        <taxon>Bacteria</taxon>
        <taxon>Pseudomonadati</taxon>
        <taxon>Pseudomonadota</taxon>
        <taxon>Betaproteobacteria</taxon>
        <taxon>Burkholderiales</taxon>
        <taxon>Burkholderiaceae</taxon>
        <taxon>Pandoraea</taxon>
    </lineage>
</organism>
<dbReference type="RefSeq" id="WP_301234495.1">
    <property type="nucleotide sequence ID" value="NZ_QAIC01000037.1"/>
</dbReference>
<dbReference type="Gene3D" id="1.25.40.20">
    <property type="entry name" value="Ankyrin repeat-containing domain"/>
    <property type="match status" value="1"/>
</dbReference>
<keyword evidence="1" id="KW-1133">Transmembrane helix</keyword>
<accession>A0AAW7MLI7</accession>
<sequence length="419" mass="46861">MLINDDMYEPDPEEPDFDAIRASVDADLAARHGDESDDALDAFTRQALRAGQAATLWALTGGLLTALLLTVAVLAAGPWTRAASIALALATGWATRKRWHSARARAADTIERAMTWTSTHQDAQAQARADEAQRAADVERTMTDAALADELTWRVEPVPFITVDDLDEVVAHGKREAEVLLREFRELALPHDAAESRNMPAVRAWIDRWANTKPLVVPPPPRQSPTHSIAEGKRLERELCRATNKHWDGSFHRLLNEGADPNGFNGSGRPLRIAVLRGKVEYMSWLITRGANPNGKCYGRTMLSILMSQVEDYIDEGDGEGDDFCWPEKLELLVRLGANPFLTNDYWDRDDDSEGPTAWPFIVKRPVLYEAYQRGMAARREADNDAHRLLNDVREHAQRIGFADEVEALLGRFRNARPV</sequence>
<evidence type="ECO:0000256" key="1">
    <source>
        <dbReference type="SAM" id="Phobius"/>
    </source>
</evidence>
<dbReference type="Proteomes" id="UP001172788">
    <property type="component" value="Unassembled WGS sequence"/>
</dbReference>
<dbReference type="AlphaFoldDB" id="A0AAW7MLI7"/>
<evidence type="ECO:0000313" key="4">
    <source>
        <dbReference type="Proteomes" id="UP001172788"/>
    </source>
</evidence>
<dbReference type="Proteomes" id="UP001172791">
    <property type="component" value="Unassembled WGS sequence"/>
</dbReference>
<name>A0AAW7MLI7_9BURK</name>
<evidence type="ECO:0000313" key="2">
    <source>
        <dbReference type="EMBL" id="MDN4573633.1"/>
    </source>
</evidence>
<reference evidence="2" key="1">
    <citation type="submission" date="2018-04" db="EMBL/GenBank/DDBJ databases">
        <authorList>
            <person name="Jy Z."/>
        </authorList>
    </citation>
    <scope>NUCLEOTIDE SEQUENCE</scope>
    <source>
        <strain evidence="3">AS13</strain>
        <strain evidence="2">LA18</strain>
    </source>
</reference>
<keyword evidence="4" id="KW-1185">Reference proteome</keyword>
<dbReference type="SUPFAM" id="SSF48403">
    <property type="entry name" value="Ankyrin repeat"/>
    <property type="match status" value="1"/>
</dbReference>